<protein>
    <recommendedName>
        <fullName evidence="1">Glycosyltransferase 2-like domain-containing protein</fullName>
    </recommendedName>
</protein>
<dbReference type="Gene3D" id="3.90.550.10">
    <property type="entry name" value="Spore Coat Polysaccharide Biosynthesis Protein SpsA, Chain A"/>
    <property type="match status" value="1"/>
</dbReference>
<feature type="domain" description="Glycosyltransferase 2-like" evidence="1">
    <location>
        <begin position="22"/>
        <end position="189"/>
    </location>
</feature>
<dbReference type="SUPFAM" id="SSF53448">
    <property type="entry name" value="Nucleotide-diphospho-sugar transferases"/>
    <property type="match status" value="1"/>
</dbReference>
<dbReference type="EMBL" id="MEXR01000023">
    <property type="protein sequence ID" value="OGD09759.1"/>
    <property type="molecule type" value="Genomic_DNA"/>
</dbReference>
<dbReference type="Pfam" id="PF00535">
    <property type="entry name" value="Glycos_transf_2"/>
    <property type="match status" value="1"/>
</dbReference>
<accession>A0A1F4ZTJ9</accession>
<evidence type="ECO:0000313" key="3">
    <source>
        <dbReference type="Proteomes" id="UP000176424"/>
    </source>
</evidence>
<comment type="caution">
    <text evidence="2">The sequence shown here is derived from an EMBL/GenBank/DDBJ whole genome shotgun (WGS) entry which is preliminary data.</text>
</comment>
<dbReference type="AlphaFoldDB" id="A0A1F4ZTJ9"/>
<gene>
    <name evidence="2" type="ORF">A2397_01695</name>
</gene>
<evidence type="ECO:0000313" key="2">
    <source>
        <dbReference type="EMBL" id="OGD09759.1"/>
    </source>
</evidence>
<dbReference type="InterPro" id="IPR001173">
    <property type="entry name" value="Glyco_trans_2-like"/>
</dbReference>
<evidence type="ECO:0000259" key="1">
    <source>
        <dbReference type="Pfam" id="PF00535"/>
    </source>
</evidence>
<reference evidence="2 3" key="1">
    <citation type="journal article" date="2016" name="Nat. Commun.">
        <title>Thousands of microbial genomes shed light on interconnected biogeochemical processes in an aquifer system.</title>
        <authorList>
            <person name="Anantharaman K."/>
            <person name="Brown C.T."/>
            <person name="Hug L.A."/>
            <person name="Sharon I."/>
            <person name="Castelle C.J."/>
            <person name="Probst A.J."/>
            <person name="Thomas B.C."/>
            <person name="Singh A."/>
            <person name="Wilkins M.J."/>
            <person name="Karaoz U."/>
            <person name="Brodie E.L."/>
            <person name="Williams K.H."/>
            <person name="Hubbard S.S."/>
            <person name="Banfield J.F."/>
        </authorList>
    </citation>
    <scope>NUCLEOTIDE SEQUENCE [LARGE SCALE GENOMIC DNA]</scope>
</reference>
<name>A0A1F4ZTJ9_9BACT</name>
<dbReference type="STRING" id="1797263.A2397_01695"/>
<proteinExistence type="predicted"/>
<dbReference type="InterPro" id="IPR029044">
    <property type="entry name" value="Nucleotide-diphossugar_trans"/>
</dbReference>
<dbReference type="Proteomes" id="UP000176424">
    <property type="component" value="Unassembled WGS sequence"/>
</dbReference>
<sequence length="325" mass="36087">METIEKKYCPEDLVKLGVKEVCVIIPAHNSERRIRGVLANLAAQPLPEEVRLRVLVCANACRDDTAGQASLGLDALCEARRGTETRLIETEVSGQANALNVLVQAAGEPGVVIELQDDVYPSKGALVNLVAAMAERPDLGAVSVTNMPIPEHKGRDGSWCAKVAYRLRTKDNFSKTGLVDRFAAFRPKVIGKFPDLVSVDCFMAMRSLDQAGGYGVIQPEVAEVFYRLPKTMGDLLDQQDMYVKGTLQARQWWRNNVRPVHEDLRKNKLKAAMDGMMKTMADKELSLDEKLGVVALIFYGRLVSRLKNRLDPYRSGVRSRIWSSV</sequence>
<organism evidence="2 3">
    <name type="scientific">Candidatus Amesbacteria bacterium RIFOXYB1_FULL_44_23</name>
    <dbReference type="NCBI Taxonomy" id="1797263"/>
    <lineage>
        <taxon>Bacteria</taxon>
        <taxon>Candidatus Amesiibacteriota</taxon>
    </lineage>
</organism>